<feature type="transmembrane region" description="Helical" evidence="2">
    <location>
        <begin position="86"/>
        <end position="106"/>
    </location>
</feature>
<feature type="transmembrane region" description="Helical" evidence="2">
    <location>
        <begin position="127"/>
        <end position="144"/>
    </location>
</feature>
<evidence type="ECO:0000256" key="1">
    <source>
        <dbReference type="SAM" id="MobiDB-lite"/>
    </source>
</evidence>
<feature type="compositionally biased region" description="Basic and acidic residues" evidence="1">
    <location>
        <begin position="312"/>
        <end position="346"/>
    </location>
</feature>
<feature type="transmembrane region" description="Helical" evidence="2">
    <location>
        <begin position="55"/>
        <end position="80"/>
    </location>
</feature>
<keyword evidence="2" id="KW-1133">Transmembrane helix</keyword>
<feature type="transmembrane region" description="Helical" evidence="2">
    <location>
        <begin position="212"/>
        <end position="232"/>
    </location>
</feature>
<dbReference type="Proteomes" id="UP000186594">
    <property type="component" value="Unassembled WGS sequence"/>
</dbReference>
<feature type="transmembrane region" description="Helical" evidence="2">
    <location>
        <begin position="12"/>
        <end position="34"/>
    </location>
</feature>
<protein>
    <submittedName>
        <fullName evidence="3">Uncharacterized protein</fullName>
    </submittedName>
</protein>
<sequence>MPVISLHEHITGNYSLVTAIFAPLALTIIIYCLVKRFLINPSLIPTQALASWLILAIYFVSSLFLISAIIIQGGLGYYNFMTCEAAMASCITLYAASKFLLALFLVEKAHIVRGGVQSRWKDWMFKSNLCVTSGYVGILVFLTLRRWTAFNKDTGVCKLGFHIGFESSLITYDVLVNFYLTAQFFMPFINIWRINGRQGSNPRLRTVARRTIIGNIVANIGTISNLVVLATYSPEPSGICLACCSADVTVTAIALHWMSNLSSEYDQPTVTTSQNRDAAHLIHGADTFNATQSRSKKKPHWDDDDFQISFDRPSRMSEKKSEKSSAKTWGDSDKIEIDPTSIEEKV</sequence>
<gene>
    <name evidence="3" type="ORF">NEOLI_004438</name>
</gene>
<evidence type="ECO:0000313" key="4">
    <source>
        <dbReference type="Proteomes" id="UP000186594"/>
    </source>
</evidence>
<keyword evidence="2" id="KW-0472">Membrane</keyword>
<dbReference type="AlphaFoldDB" id="A0A1U7LLS3"/>
<dbReference type="OMA" id="HMTADMT"/>
<feature type="region of interest" description="Disordered" evidence="1">
    <location>
        <begin position="288"/>
        <end position="346"/>
    </location>
</feature>
<accession>A0A1U7LLS3</accession>
<comment type="caution">
    <text evidence="3">The sequence shown here is derived from an EMBL/GenBank/DDBJ whole genome shotgun (WGS) entry which is preliminary data.</text>
</comment>
<feature type="transmembrane region" description="Helical" evidence="2">
    <location>
        <begin position="174"/>
        <end position="192"/>
    </location>
</feature>
<proteinExistence type="predicted"/>
<organism evidence="3 4">
    <name type="scientific">Neolecta irregularis (strain DAH-3)</name>
    <dbReference type="NCBI Taxonomy" id="1198029"/>
    <lineage>
        <taxon>Eukaryota</taxon>
        <taxon>Fungi</taxon>
        <taxon>Dikarya</taxon>
        <taxon>Ascomycota</taxon>
        <taxon>Taphrinomycotina</taxon>
        <taxon>Neolectales</taxon>
        <taxon>Neolectaceae</taxon>
        <taxon>Neolecta</taxon>
    </lineage>
</organism>
<dbReference type="PANTHER" id="PTHR38848:SF3">
    <property type="entry name" value="G-PROTEIN COUPLED RECEPTORS FAMILY 3 PROFILE DOMAIN-CONTAINING PROTEIN"/>
    <property type="match status" value="1"/>
</dbReference>
<evidence type="ECO:0000256" key="2">
    <source>
        <dbReference type="SAM" id="Phobius"/>
    </source>
</evidence>
<keyword evidence="4" id="KW-1185">Reference proteome</keyword>
<dbReference type="OrthoDB" id="3210850at2759"/>
<evidence type="ECO:0000313" key="3">
    <source>
        <dbReference type="EMBL" id="OLL23597.1"/>
    </source>
</evidence>
<name>A0A1U7LLS3_NEOID</name>
<dbReference type="PANTHER" id="PTHR38848">
    <property type="entry name" value="G-PROTEIN COUPLED RECEPTORS FAMILY 3 PROFILE DOMAIN-CONTAINING PROTEIN"/>
    <property type="match status" value="1"/>
</dbReference>
<keyword evidence="2" id="KW-0812">Transmembrane</keyword>
<reference evidence="3 4" key="1">
    <citation type="submission" date="2016-04" db="EMBL/GenBank/DDBJ databases">
        <title>Evolutionary innovation and constraint leading to complex multicellularity in the Ascomycota.</title>
        <authorList>
            <person name="Cisse O."/>
            <person name="Nguyen A."/>
            <person name="Hewitt D.A."/>
            <person name="Jedd G."/>
            <person name="Stajich J.E."/>
        </authorList>
    </citation>
    <scope>NUCLEOTIDE SEQUENCE [LARGE SCALE GENOMIC DNA]</scope>
    <source>
        <strain evidence="3 4">DAH-3</strain>
    </source>
</reference>
<dbReference type="EMBL" id="LXFE01001445">
    <property type="protein sequence ID" value="OLL23597.1"/>
    <property type="molecule type" value="Genomic_DNA"/>
</dbReference>